<dbReference type="PRINTS" id="PR01840">
    <property type="entry name" value="TATCFAMILY"/>
</dbReference>
<feature type="transmembrane region" description="Helical" evidence="6">
    <location>
        <begin position="223"/>
        <end position="252"/>
    </location>
</feature>
<gene>
    <name evidence="7" type="ORF">ASZ90_001184</name>
</gene>
<keyword evidence="2 6" id="KW-0812">Transmembrane</keyword>
<dbReference type="GO" id="GO:0033281">
    <property type="term" value="C:TAT protein transport complex"/>
    <property type="evidence" value="ECO:0007669"/>
    <property type="project" value="TreeGrafter"/>
</dbReference>
<reference evidence="7" key="1">
    <citation type="journal article" date="2015" name="Proc. Natl. Acad. Sci. U.S.A.">
        <title>Networks of energetic and metabolic interactions define dynamics in microbial communities.</title>
        <authorList>
            <person name="Embree M."/>
            <person name="Liu J.K."/>
            <person name="Al-Bassam M.M."/>
            <person name="Zengler K."/>
        </authorList>
    </citation>
    <scope>NUCLEOTIDE SEQUENCE</scope>
</reference>
<dbReference type="EMBL" id="LNQE01000152">
    <property type="protein sequence ID" value="KUG28936.1"/>
    <property type="molecule type" value="Genomic_DNA"/>
</dbReference>
<feature type="compositionally biased region" description="Low complexity" evidence="5">
    <location>
        <begin position="38"/>
        <end position="56"/>
    </location>
</feature>
<dbReference type="PANTHER" id="PTHR30371">
    <property type="entry name" value="SEC-INDEPENDENT PROTEIN TRANSLOCASE PROTEIN TATC"/>
    <property type="match status" value="1"/>
</dbReference>
<dbReference type="HAMAP" id="MF_00902">
    <property type="entry name" value="TatC"/>
    <property type="match status" value="1"/>
</dbReference>
<protein>
    <submittedName>
        <fullName evidence="7">Twin-arginine translocation protein tatc</fullName>
    </submittedName>
</protein>
<dbReference type="PROSITE" id="PS01218">
    <property type="entry name" value="TATC"/>
    <property type="match status" value="1"/>
</dbReference>
<feature type="transmembrane region" description="Helical" evidence="6">
    <location>
        <begin position="264"/>
        <end position="282"/>
    </location>
</feature>
<feature type="transmembrane region" description="Helical" evidence="6">
    <location>
        <begin position="288"/>
        <end position="306"/>
    </location>
</feature>
<dbReference type="InterPro" id="IPR002033">
    <property type="entry name" value="TatC"/>
</dbReference>
<dbReference type="Pfam" id="PF00902">
    <property type="entry name" value="TatC"/>
    <property type="match status" value="1"/>
</dbReference>
<feature type="compositionally biased region" description="Low complexity" evidence="5">
    <location>
        <begin position="14"/>
        <end position="30"/>
    </location>
</feature>
<keyword evidence="4 6" id="KW-0472">Membrane</keyword>
<feature type="transmembrane region" description="Helical" evidence="6">
    <location>
        <begin position="179"/>
        <end position="203"/>
    </location>
</feature>
<comment type="subcellular location">
    <subcellularLocation>
        <location evidence="1">Membrane</location>
        <topology evidence="1">Multi-pass membrane protein</topology>
    </subcellularLocation>
</comment>
<dbReference type="GO" id="GO:0043953">
    <property type="term" value="P:protein transport by the Tat complex"/>
    <property type="evidence" value="ECO:0007669"/>
    <property type="project" value="TreeGrafter"/>
</dbReference>
<dbReference type="NCBIfam" id="TIGR00945">
    <property type="entry name" value="tatC"/>
    <property type="match status" value="1"/>
</dbReference>
<keyword evidence="3 6" id="KW-1133">Transmembrane helix</keyword>
<evidence type="ECO:0000256" key="3">
    <source>
        <dbReference type="ARBA" id="ARBA00022989"/>
    </source>
</evidence>
<dbReference type="GO" id="GO:0009977">
    <property type="term" value="F:proton motive force dependent protein transmembrane transporter activity"/>
    <property type="evidence" value="ECO:0007669"/>
    <property type="project" value="TreeGrafter"/>
</dbReference>
<evidence type="ECO:0000313" key="7">
    <source>
        <dbReference type="EMBL" id="KUG28936.1"/>
    </source>
</evidence>
<dbReference type="AlphaFoldDB" id="A0A0W8G703"/>
<evidence type="ECO:0000256" key="1">
    <source>
        <dbReference type="ARBA" id="ARBA00004141"/>
    </source>
</evidence>
<accession>A0A0W8G703</accession>
<name>A0A0W8G703_9ZZZZ</name>
<sequence>MSAGSGDTPDNVREAGTAADGEDAGVTPDASGPPPGDALPGPDSGGAPSDPAASPATEPPPAGDAASDPEHADQEMSLLDHLGELRTRVLHCVIAAGVGFFACYAVAEDLLRIFLKPLLAVLPPQSTLIATTLPEKFFTVLKMAFLSGFLVASPYIFYQIWRFIAPGLYKEERRALVPVAIATAFFFTGGGLFGYFVVFPFAFSFFVNYAGELITIMPTISSYFSFAVMLLVAFGVVFQLPVVLYFLARIGLITAAGLRRSRRWAILGAFVLGAILTPADPISQCLMAGPLIVLYEVGILAAALFGKKKPSSPQPAAPDNAASE</sequence>
<evidence type="ECO:0000256" key="5">
    <source>
        <dbReference type="SAM" id="MobiDB-lite"/>
    </source>
</evidence>
<dbReference type="PANTHER" id="PTHR30371:SF0">
    <property type="entry name" value="SEC-INDEPENDENT PROTEIN TRANSLOCASE PROTEIN TATC, CHLOROPLASTIC-RELATED"/>
    <property type="match status" value="1"/>
</dbReference>
<feature type="transmembrane region" description="Helical" evidence="6">
    <location>
        <begin position="89"/>
        <end position="107"/>
    </location>
</feature>
<evidence type="ECO:0000256" key="2">
    <source>
        <dbReference type="ARBA" id="ARBA00022692"/>
    </source>
</evidence>
<dbReference type="InterPro" id="IPR019820">
    <property type="entry name" value="Sec-indep_translocase_CS"/>
</dbReference>
<feature type="transmembrane region" description="Helical" evidence="6">
    <location>
        <begin position="137"/>
        <end position="158"/>
    </location>
</feature>
<comment type="caution">
    <text evidence="7">The sequence shown here is derived from an EMBL/GenBank/DDBJ whole genome shotgun (WGS) entry which is preliminary data.</text>
</comment>
<evidence type="ECO:0000256" key="4">
    <source>
        <dbReference type="ARBA" id="ARBA00023136"/>
    </source>
</evidence>
<dbReference type="GO" id="GO:0065002">
    <property type="term" value="P:intracellular protein transmembrane transport"/>
    <property type="evidence" value="ECO:0007669"/>
    <property type="project" value="TreeGrafter"/>
</dbReference>
<organism evidence="7">
    <name type="scientific">hydrocarbon metagenome</name>
    <dbReference type="NCBI Taxonomy" id="938273"/>
    <lineage>
        <taxon>unclassified sequences</taxon>
        <taxon>metagenomes</taxon>
        <taxon>ecological metagenomes</taxon>
    </lineage>
</organism>
<feature type="region of interest" description="Disordered" evidence="5">
    <location>
        <begin position="1"/>
        <end position="71"/>
    </location>
</feature>
<proteinExistence type="inferred from homology"/>
<evidence type="ECO:0000256" key="6">
    <source>
        <dbReference type="SAM" id="Phobius"/>
    </source>
</evidence>